<proteinExistence type="predicted"/>
<feature type="coiled-coil region" evidence="1">
    <location>
        <begin position="6"/>
        <end position="33"/>
    </location>
</feature>
<evidence type="ECO:0000313" key="2">
    <source>
        <dbReference type="EMBL" id="SVB45927.1"/>
    </source>
</evidence>
<organism evidence="2">
    <name type="scientific">marine metagenome</name>
    <dbReference type="NCBI Taxonomy" id="408172"/>
    <lineage>
        <taxon>unclassified sequences</taxon>
        <taxon>metagenomes</taxon>
        <taxon>ecological metagenomes</taxon>
    </lineage>
</organism>
<name>A0A382E7U5_9ZZZZ</name>
<dbReference type="EMBL" id="UINC01042802">
    <property type="protein sequence ID" value="SVB45927.1"/>
    <property type="molecule type" value="Genomic_DNA"/>
</dbReference>
<accession>A0A382E7U5</accession>
<sequence length="36" mass="4213">LPPDNIPTMEKKIKQFEKKLERAKTTLENTKKNRGS</sequence>
<dbReference type="AlphaFoldDB" id="A0A382E7U5"/>
<evidence type="ECO:0000256" key="1">
    <source>
        <dbReference type="SAM" id="Coils"/>
    </source>
</evidence>
<feature type="non-terminal residue" evidence="2">
    <location>
        <position position="1"/>
    </location>
</feature>
<reference evidence="2" key="1">
    <citation type="submission" date="2018-05" db="EMBL/GenBank/DDBJ databases">
        <authorList>
            <person name="Lanie J.A."/>
            <person name="Ng W.-L."/>
            <person name="Kazmierczak K.M."/>
            <person name="Andrzejewski T.M."/>
            <person name="Davidsen T.M."/>
            <person name="Wayne K.J."/>
            <person name="Tettelin H."/>
            <person name="Glass J.I."/>
            <person name="Rusch D."/>
            <person name="Podicherti R."/>
            <person name="Tsui H.-C.T."/>
            <person name="Winkler M.E."/>
        </authorList>
    </citation>
    <scope>NUCLEOTIDE SEQUENCE</scope>
</reference>
<gene>
    <name evidence="2" type="ORF">METZ01_LOCUS198781</name>
</gene>
<keyword evidence="1" id="KW-0175">Coiled coil</keyword>
<protein>
    <submittedName>
        <fullName evidence="2">Uncharacterized protein</fullName>
    </submittedName>
</protein>